<dbReference type="GO" id="GO:0004519">
    <property type="term" value="F:endonuclease activity"/>
    <property type="evidence" value="ECO:0007669"/>
    <property type="project" value="InterPro"/>
</dbReference>
<dbReference type="EMBL" id="CP046452">
    <property type="protein sequence ID" value="QGU01887.1"/>
    <property type="molecule type" value="Genomic_DNA"/>
</dbReference>
<dbReference type="InterPro" id="IPR002711">
    <property type="entry name" value="HNH"/>
</dbReference>
<protein>
    <recommendedName>
        <fullName evidence="1">HNH domain-containing protein</fullName>
    </recommendedName>
</protein>
<reference evidence="3" key="1">
    <citation type="submission" date="2019-11" db="EMBL/GenBank/DDBJ databases">
        <title>Complete genome sequence of Corynebacterium kalinowskii 1959, a novel Corynebacterium species isolated from soil of a small paddock in Vilsendorf, Germany.</title>
        <authorList>
            <person name="Schaffert L."/>
            <person name="Ruwe M."/>
            <person name="Milse J."/>
            <person name="Hanuschka K."/>
            <person name="Ortseifen V."/>
            <person name="Droste J."/>
            <person name="Brandt D."/>
            <person name="Schlueter L."/>
            <person name="Kutter Y."/>
            <person name="Vinke S."/>
            <person name="Viehoefer P."/>
            <person name="Jacob L."/>
            <person name="Luebke N.-C."/>
            <person name="Schulte-Berndt E."/>
            <person name="Hain C."/>
            <person name="Linder M."/>
            <person name="Schmidt P."/>
            <person name="Wollenschlaeger L."/>
            <person name="Luttermann T."/>
            <person name="Thieme E."/>
            <person name="Hassa J."/>
            <person name="Haak M."/>
            <person name="Wittchen M."/>
            <person name="Mentz A."/>
            <person name="Persicke M."/>
            <person name="Busche T."/>
            <person name="Ruckert C."/>
        </authorList>
    </citation>
    <scope>NUCLEOTIDE SEQUENCE [LARGE SCALE GENOMIC DNA]</scope>
    <source>
        <strain evidence="3">1959</strain>
    </source>
</reference>
<dbReference type="GO" id="GO:0008270">
    <property type="term" value="F:zinc ion binding"/>
    <property type="evidence" value="ECO:0007669"/>
    <property type="project" value="InterPro"/>
</dbReference>
<sequence length="366" mass="39992">MFAEFAAAHAPGMAILEDCARLVRQLGEPELAAQSGLPETTIRAFVAAHKQLQPFAELATGIPVDILILVSRWSKKVQPDLIPALLEAVRGVSHSEAEDHLRAAAREFGKPRPPRGTVGVAKRPDFWGRRRVTFHLTDAEFAQVRAESQPFIDAARAKDESLTYGQALDVWFKRQLLSPARAGKPTYKPVLLLPVDSSLIWDRGSLVTADGARVNPQELLDAQLDDTGWALQTALDADGVAQVVTVAAIQNTRFSSGVHRMIAALETLVCAWPGCHHVAAECQAHHIEAVRNGGMTAWDNLTPLCAVHNGMNDDIPERVKNGRIIRGNGGYPGLQRRPGDPVRYSANDLLTSGWRGLTYDHYARAH</sequence>
<dbReference type="Gene3D" id="1.10.30.50">
    <property type="match status" value="1"/>
</dbReference>
<proteinExistence type="predicted"/>
<dbReference type="CDD" id="cd00085">
    <property type="entry name" value="HNHc"/>
    <property type="match status" value="1"/>
</dbReference>
<dbReference type="AlphaFoldDB" id="A0A6B8VQQ1"/>
<keyword evidence="3" id="KW-1185">Reference proteome</keyword>
<dbReference type="RefSeq" id="WP_156192259.1">
    <property type="nucleotide sequence ID" value="NZ_CP046452.1"/>
</dbReference>
<evidence type="ECO:0000313" key="2">
    <source>
        <dbReference type="EMBL" id="QGU01887.1"/>
    </source>
</evidence>
<name>A0A6B8VQQ1_9CORY</name>
<dbReference type="InterPro" id="IPR003615">
    <property type="entry name" value="HNH_nuc"/>
</dbReference>
<organism evidence="2 3">
    <name type="scientific">Corynebacterium kalinowskii</name>
    <dbReference type="NCBI Taxonomy" id="2675216"/>
    <lineage>
        <taxon>Bacteria</taxon>
        <taxon>Bacillati</taxon>
        <taxon>Actinomycetota</taxon>
        <taxon>Actinomycetes</taxon>
        <taxon>Mycobacteriales</taxon>
        <taxon>Corynebacteriaceae</taxon>
        <taxon>Corynebacterium</taxon>
    </lineage>
</organism>
<evidence type="ECO:0000313" key="3">
    <source>
        <dbReference type="Proteomes" id="UP000427071"/>
    </source>
</evidence>
<feature type="domain" description="HNH" evidence="1">
    <location>
        <begin position="270"/>
        <end position="306"/>
    </location>
</feature>
<dbReference type="Proteomes" id="UP000427071">
    <property type="component" value="Chromosome"/>
</dbReference>
<dbReference type="KEGG" id="ckw:CKALI_05065"/>
<gene>
    <name evidence="2" type="ORF">CKALI_05065</name>
</gene>
<dbReference type="Pfam" id="PF01844">
    <property type="entry name" value="HNH"/>
    <property type="match status" value="1"/>
</dbReference>
<accession>A0A6B8VQQ1</accession>
<evidence type="ECO:0000259" key="1">
    <source>
        <dbReference type="Pfam" id="PF01844"/>
    </source>
</evidence>
<dbReference type="GO" id="GO:0003676">
    <property type="term" value="F:nucleic acid binding"/>
    <property type="evidence" value="ECO:0007669"/>
    <property type="project" value="InterPro"/>
</dbReference>